<dbReference type="AlphaFoldDB" id="K1TUM1"/>
<sequence>MNESIKKRVLLEAKTIIETQKTLRDMEQLVQVSKSTIHKDMQQRLIELDEDLYEQVQNIFENHIKIRHIHGGESTKKKYMSKLKKL</sequence>
<reference evidence="1" key="1">
    <citation type="journal article" date="2013" name="Environ. Microbiol.">
        <title>Microbiota from the distal guts of lean and obese adolescents exhibit partial functional redundancy besides clear differences in community structure.</title>
        <authorList>
            <person name="Ferrer M."/>
            <person name="Ruiz A."/>
            <person name="Lanza F."/>
            <person name="Haange S.B."/>
            <person name="Oberbach A."/>
            <person name="Till H."/>
            <person name="Bargiela R."/>
            <person name="Campoy C."/>
            <person name="Segura M.T."/>
            <person name="Richter M."/>
            <person name="von Bergen M."/>
            <person name="Seifert J."/>
            <person name="Suarez A."/>
        </authorList>
    </citation>
    <scope>NUCLEOTIDE SEQUENCE</scope>
</reference>
<comment type="caution">
    <text evidence="1">The sequence shown here is derived from an EMBL/GenBank/DDBJ whole genome shotgun (WGS) entry which is preliminary data.</text>
</comment>
<gene>
    <name evidence="1" type="ORF">OBE_04166</name>
</gene>
<proteinExistence type="predicted"/>
<dbReference type="InterPro" id="IPR014208">
    <property type="entry name" value="Spore_III_D"/>
</dbReference>
<accession>K1TUM1</accession>
<name>K1TUM1_9ZZZZ</name>
<dbReference type="Pfam" id="PF12116">
    <property type="entry name" value="SpoIIID"/>
    <property type="match status" value="1"/>
</dbReference>
<organism evidence="1">
    <name type="scientific">human gut metagenome</name>
    <dbReference type="NCBI Taxonomy" id="408170"/>
    <lineage>
        <taxon>unclassified sequences</taxon>
        <taxon>metagenomes</taxon>
        <taxon>organismal metagenomes</taxon>
    </lineage>
</organism>
<dbReference type="EMBL" id="AJWZ01002821">
    <property type="protein sequence ID" value="EKC69910.1"/>
    <property type="molecule type" value="Genomic_DNA"/>
</dbReference>
<evidence type="ECO:0000313" key="1">
    <source>
        <dbReference type="EMBL" id="EKC69910.1"/>
    </source>
</evidence>
<protein>
    <submittedName>
        <fullName evidence="1">Sporulation transcriptional regulator SpoIIID</fullName>
    </submittedName>
</protein>